<keyword evidence="1" id="KW-0812">Transmembrane</keyword>
<dbReference type="Proteomes" id="UP001301350">
    <property type="component" value="Unassembled WGS sequence"/>
</dbReference>
<evidence type="ECO:0008006" key="4">
    <source>
        <dbReference type="Google" id="ProtNLM"/>
    </source>
</evidence>
<evidence type="ECO:0000313" key="2">
    <source>
        <dbReference type="EMBL" id="KAK4537974.1"/>
    </source>
</evidence>
<sequence length="200" mass="21579">MVISSRLHRSSVLLRLLSYFAVWGMAAAVLGILVGRLYGSEATGYYCLDVTLPYCRWGIFASVAGTAGYLALFAVLVTYAAGWLSRAPMKAVELLGNVLGLCLFIAFAVSITVALSNGSGVATSYMIAIVAMLWSCIVLVAFALLLVLTERWSEDHRAERRAPAYVPTAPPPPPPASKSDMMMMVVVEQPPSYGHYRAHS</sequence>
<name>A0AAV9J0E6_CYACA</name>
<feature type="transmembrane region" description="Helical" evidence="1">
    <location>
        <begin position="122"/>
        <end position="148"/>
    </location>
</feature>
<feature type="transmembrane region" description="Helical" evidence="1">
    <location>
        <begin position="58"/>
        <end position="82"/>
    </location>
</feature>
<reference evidence="2 3" key="1">
    <citation type="submission" date="2022-07" db="EMBL/GenBank/DDBJ databases">
        <title>Genome-wide signatures of adaptation to extreme environments.</title>
        <authorList>
            <person name="Cho C.H."/>
            <person name="Yoon H.S."/>
        </authorList>
    </citation>
    <scope>NUCLEOTIDE SEQUENCE [LARGE SCALE GENOMIC DNA]</scope>
    <source>
        <strain evidence="2 3">DBV 063 E5</strain>
    </source>
</reference>
<evidence type="ECO:0000256" key="1">
    <source>
        <dbReference type="SAM" id="Phobius"/>
    </source>
</evidence>
<keyword evidence="1" id="KW-1133">Transmembrane helix</keyword>
<dbReference type="EMBL" id="JANCYW010000015">
    <property type="protein sequence ID" value="KAK4537974.1"/>
    <property type="molecule type" value="Genomic_DNA"/>
</dbReference>
<accession>A0AAV9J0E6</accession>
<comment type="caution">
    <text evidence="2">The sequence shown here is derived from an EMBL/GenBank/DDBJ whole genome shotgun (WGS) entry which is preliminary data.</text>
</comment>
<keyword evidence="1" id="KW-0472">Membrane</keyword>
<organism evidence="2 3">
    <name type="scientific">Cyanidium caldarium</name>
    <name type="common">Red alga</name>
    <dbReference type="NCBI Taxonomy" id="2771"/>
    <lineage>
        <taxon>Eukaryota</taxon>
        <taxon>Rhodophyta</taxon>
        <taxon>Bangiophyceae</taxon>
        <taxon>Cyanidiales</taxon>
        <taxon>Cyanidiaceae</taxon>
        <taxon>Cyanidium</taxon>
    </lineage>
</organism>
<feature type="transmembrane region" description="Helical" evidence="1">
    <location>
        <begin position="94"/>
        <end position="116"/>
    </location>
</feature>
<proteinExistence type="predicted"/>
<gene>
    <name evidence="2" type="ORF">CDCA_CDCA15G3999</name>
</gene>
<protein>
    <recommendedName>
        <fullName evidence="4">MARVEL domain-containing protein</fullName>
    </recommendedName>
</protein>
<keyword evidence="3" id="KW-1185">Reference proteome</keyword>
<dbReference type="AlphaFoldDB" id="A0AAV9J0E6"/>
<feature type="transmembrane region" description="Helical" evidence="1">
    <location>
        <begin position="12"/>
        <end position="38"/>
    </location>
</feature>
<evidence type="ECO:0000313" key="3">
    <source>
        <dbReference type="Proteomes" id="UP001301350"/>
    </source>
</evidence>